<keyword evidence="2" id="KW-1185">Reference proteome</keyword>
<gene>
    <name evidence="1" type="ORF">Q2T52_25565</name>
</gene>
<dbReference type="RefSeq" id="WP_302079752.1">
    <property type="nucleotide sequence ID" value="NZ_JAUKWQ010000015.1"/>
</dbReference>
<evidence type="ECO:0000313" key="2">
    <source>
        <dbReference type="Proteomes" id="UP001169006"/>
    </source>
</evidence>
<name>A0ABT8T8F6_9HYPH</name>
<dbReference type="Proteomes" id="UP001169006">
    <property type="component" value="Unassembled WGS sequence"/>
</dbReference>
<accession>A0ABT8T8F6</accession>
<reference evidence="1" key="2">
    <citation type="submission" date="2023-07" db="EMBL/GenBank/DDBJ databases">
        <authorList>
            <person name="Sun H."/>
        </authorList>
    </citation>
    <scope>NUCLEOTIDE SEQUENCE</scope>
    <source>
        <strain evidence="1">05753</strain>
    </source>
</reference>
<dbReference type="EMBL" id="JAUKWQ010000015">
    <property type="protein sequence ID" value="MDO1585472.1"/>
    <property type="molecule type" value="Genomic_DNA"/>
</dbReference>
<evidence type="ECO:0000313" key="1">
    <source>
        <dbReference type="EMBL" id="MDO1585472.1"/>
    </source>
</evidence>
<comment type="caution">
    <text evidence="1">The sequence shown here is derived from an EMBL/GenBank/DDBJ whole genome shotgun (WGS) entry which is preliminary data.</text>
</comment>
<proteinExistence type="predicted"/>
<organism evidence="1 2">
    <name type="scientific">Rhizobium oryzicola</name>
    <dbReference type="NCBI Taxonomy" id="1232668"/>
    <lineage>
        <taxon>Bacteria</taxon>
        <taxon>Pseudomonadati</taxon>
        <taxon>Pseudomonadota</taxon>
        <taxon>Alphaproteobacteria</taxon>
        <taxon>Hyphomicrobiales</taxon>
        <taxon>Rhizobiaceae</taxon>
        <taxon>Rhizobium/Agrobacterium group</taxon>
        <taxon>Rhizobium</taxon>
    </lineage>
</organism>
<reference evidence="1" key="1">
    <citation type="journal article" date="2015" name="Int. J. Syst. Evol. Microbiol.">
        <title>Rhizobium oryzicola sp. nov., potential plant-growth-promoting endophytic bacteria isolated from rice roots.</title>
        <authorList>
            <person name="Zhang X.X."/>
            <person name="Gao J.S."/>
            <person name="Cao Y.H."/>
            <person name="Sheirdil R.A."/>
            <person name="Wang X.C."/>
            <person name="Zhang L."/>
        </authorList>
    </citation>
    <scope>NUCLEOTIDE SEQUENCE</scope>
    <source>
        <strain evidence="1">05753</strain>
    </source>
</reference>
<evidence type="ECO:0008006" key="3">
    <source>
        <dbReference type="Google" id="ProtNLM"/>
    </source>
</evidence>
<protein>
    <recommendedName>
        <fullName evidence="3">Integrase</fullName>
    </recommendedName>
</protein>
<sequence length="60" mass="6800">MKIEIRNTSAQKLPLSLVEDFFERLHGANYSQNTIAGYRHAVQALVATVEEAGIDWQIRV</sequence>